<protein>
    <submittedName>
        <fullName evidence="2">Uncharacterized protein</fullName>
    </submittedName>
</protein>
<dbReference type="Proteomes" id="UP000664844">
    <property type="component" value="Unassembled WGS sequence"/>
</dbReference>
<evidence type="ECO:0000313" key="3">
    <source>
        <dbReference type="Proteomes" id="UP000664844"/>
    </source>
</evidence>
<evidence type="ECO:0000256" key="1">
    <source>
        <dbReference type="SAM" id="Phobius"/>
    </source>
</evidence>
<dbReference type="EMBL" id="JAFLQW010000584">
    <property type="protein sequence ID" value="MBO0351772.1"/>
    <property type="molecule type" value="Genomic_DNA"/>
</dbReference>
<keyword evidence="1" id="KW-0812">Transmembrane</keyword>
<feature type="transmembrane region" description="Helical" evidence="1">
    <location>
        <begin position="81"/>
        <end position="105"/>
    </location>
</feature>
<sequence>MRTDLENAVVTESELEAIAGVDTNDIGLSLAYRPTLLQNLNKLISFAIAQLFILVLFFILITPLGILMVRNWGLSGQEMATTFYFLLFTGGIAGVTTLILNLYLWRRSQKFQTFLTLLEEIQKYNEVVRSLDILDKIEAAGAEIQLSDRQEVIAALSITRESLLGSLRTDRILRENQDLIDRRYELFAKIENNLATLNHLTISDEATEYGRLLNQALKIGVSVDREIRRLQNRTLN</sequence>
<keyword evidence="1" id="KW-0472">Membrane</keyword>
<reference evidence="2 3" key="1">
    <citation type="submission" date="2021-03" db="EMBL/GenBank/DDBJ databases">
        <title>Metabolic Capacity of the Antarctic Cyanobacterium Phormidium pseudopriestleyi that Sustains Oxygenic Photosynthesis in the Presence of Hydrogen Sulfide.</title>
        <authorList>
            <person name="Lumian J.E."/>
            <person name="Jungblut A.D."/>
            <person name="Dillon M.L."/>
            <person name="Hawes I."/>
            <person name="Doran P.T."/>
            <person name="Mackey T.J."/>
            <person name="Dick G.J."/>
            <person name="Grettenberger C.L."/>
            <person name="Sumner D.Y."/>
        </authorList>
    </citation>
    <scope>NUCLEOTIDE SEQUENCE [LARGE SCALE GENOMIC DNA]</scope>
    <source>
        <strain evidence="2 3">FRX01</strain>
    </source>
</reference>
<proteinExistence type="predicted"/>
<name>A0ABS3FXA1_9CYAN</name>
<accession>A0ABS3FXA1</accession>
<organism evidence="2 3">
    <name type="scientific">Phormidium pseudopriestleyi FRX01</name>
    <dbReference type="NCBI Taxonomy" id="1759528"/>
    <lineage>
        <taxon>Bacteria</taxon>
        <taxon>Bacillati</taxon>
        <taxon>Cyanobacteriota</taxon>
        <taxon>Cyanophyceae</taxon>
        <taxon>Oscillatoriophycideae</taxon>
        <taxon>Oscillatoriales</taxon>
        <taxon>Oscillatoriaceae</taxon>
        <taxon>Phormidium</taxon>
    </lineage>
</organism>
<dbReference type="RefSeq" id="WP_207090203.1">
    <property type="nucleotide sequence ID" value="NZ_JAFLQW010000584.1"/>
</dbReference>
<feature type="transmembrane region" description="Helical" evidence="1">
    <location>
        <begin position="43"/>
        <end position="69"/>
    </location>
</feature>
<keyword evidence="1" id="KW-1133">Transmembrane helix</keyword>
<keyword evidence="3" id="KW-1185">Reference proteome</keyword>
<evidence type="ECO:0000313" key="2">
    <source>
        <dbReference type="EMBL" id="MBO0351772.1"/>
    </source>
</evidence>
<gene>
    <name evidence="2" type="ORF">J0895_22355</name>
</gene>
<comment type="caution">
    <text evidence="2">The sequence shown here is derived from an EMBL/GenBank/DDBJ whole genome shotgun (WGS) entry which is preliminary data.</text>
</comment>